<dbReference type="AlphaFoldDB" id="L1MLK9"/>
<proteinExistence type="predicted"/>
<name>L1MLK9_9CORY</name>
<evidence type="ECO:0000313" key="2">
    <source>
        <dbReference type="Proteomes" id="UP000010445"/>
    </source>
</evidence>
<dbReference type="HOGENOM" id="CLU_3308130_0_0_11"/>
<evidence type="ECO:0000313" key="1">
    <source>
        <dbReference type="EMBL" id="EKX92132.1"/>
    </source>
</evidence>
<organism evidence="1 2">
    <name type="scientific">Corynebacterium durum F0235</name>
    <dbReference type="NCBI Taxonomy" id="1035195"/>
    <lineage>
        <taxon>Bacteria</taxon>
        <taxon>Bacillati</taxon>
        <taxon>Actinomycetota</taxon>
        <taxon>Actinomycetes</taxon>
        <taxon>Mycobacteriales</taxon>
        <taxon>Corynebacteriaceae</taxon>
        <taxon>Corynebacterium</taxon>
    </lineage>
</organism>
<dbReference type="Proteomes" id="UP000010445">
    <property type="component" value="Unassembled WGS sequence"/>
</dbReference>
<sequence length="39" mass="4676">MLLQLFMLRTKMITLQFGKMYQGYALVMYVTSFDLTHKL</sequence>
<accession>L1MLK9</accession>
<comment type="caution">
    <text evidence="1">The sequence shown here is derived from an EMBL/GenBank/DDBJ whole genome shotgun (WGS) entry which is preliminary data.</text>
</comment>
<keyword evidence="2" id="KW-1185">Reference proteome</keyword>
<reference evidence="1 2" key="1">
    <citation type="submission" date="2012-05" db="EMBL/GenBank/DDBJ databases">
        <authorList>
            <person name="Weinstock G."/>
            <person name="Sodergren E."/>
            <person name="Lobos E.A."/>
            <person name="Fulton L."/>
            <person name="Fulton R."/>
            <person name="Courtney L."/>
            <person name="Fronick C."/>
            <person name="O'Laughlin M."/>
            <person name="Godfrey J."/>
            <person name="Wilson R.M."/>
            <person name="Miner T."/>
            <person name="Farmer C."/>
            <person name="Delehaunty K."/>
            <person name="Cordes M."/>
            <person name="Minx P."/>
            <person name="Tomlinson C."/>
            <person name="Chen J."/>
            <person name="Wollam A."/>
            <person name="Pepin K.H."/>
            <person name="Bhonagiri V."/>
            <person name="Zhang X."/>
            <person name="Suruliraj S."/>
            <person name="Warren W."/>
            <person name="Mitreva M."/>
            <person name="Mardis E.R."/>
            <person name="Wilson R.K."/>
        </authorList>
    </citation>
    <scope>NUCLEOTIDE SEQUENCE [LARGE SCALE GENOMIC DNA]</scope>
    <source>
        <strain evidence="1 2">F0235</strain>
    </source>
</reference>
<dbReference type="EMBL" id="AMEM01000007">
    <property type="protein sequence ID" value="EKX92132.1"/>
    <property type="molecule type" value="Genomic_DNA"/>
</dbReference>
<gene>
    <name evidence="1" type="ORF">HMPREF9997_00419</name>
</gene>
<protein>
    <submittedName>
        <fullName evidence="1">Uncharacterized protein</fullName>
    </submittedName>
</protein>